<sequence length="288" mass="30693">MHRALARGAARPGKPVSYESMDMAVISSIGDTAASLGLISTLVFSIAVSTVLSMETVAEEGMLMCLCVAISTSMYTTTHSLLEYYYTANAKGLGEYIANNEHEGSTPEPSTNLCRAAEQSDLAGVSGTNIDEERALTISSHGELMVILLQGFASFNAMRQGARNATWASISSICFATLFKVGFQDDDAGQVPHCWSAALFFGGWLFLSGGVYASFGTQTSLDIKVSAAVSAIGLAISSCAAYFYDPDFDMPRLVCSLALVCGIAGMVKTVKLYRELFIPLIKEHATVY</sequence>
<evidence type="ECO:0008006" key="4">
    <source>
        <dbReference type="Google" id="ProtNLM"/>
    </source>
</evidence>
<feature type="transmembrane region" description="Helical" evidence="1">
    <location>
        <begin position="225"/>
        <end position="244"/>
    </location>
</feature>
<reference evidence="2" key="1">
    <citation type="submission" date="2023-10" db="EMBL/GenBank/DDBJ databases">
        <authorList>
            <person name="Chen Y."/>
            <person name="Shah S."/>
            <person name="Dougan E. K."/>
            <person name="Thang M."/>
            <person name="Chan C."/>
        </authorList>
    </citation>
    <scope>NUCLEOTIDE SEQUENCE [LARGE SCALE GENOMIC DNA]</scope>
</reference>
<gene>
    <name evidence="2" type="ORF">PCOR1329_LOCUS2719</name>
</gene>
<accession>A0ABN9PNP6</accession>
<evidence type="ECO:0000313" key="2">
    <source>
        <dbReference type="EMBL" id="CAK0791976.1"/>
    </source>
</evidence>
<protein>
    <recommendedName>
        <fullName evidence="4">H(+)-exporting diphosphatase</fullName>
    </recommendedName>
</protein>
<comment type="caution">
    <text evidence="2">The sequence shown here is derived from an EMBL/GenBank/DDBJ whole genome shotgun (WGS) entry which is preliminary data.</text>
</comment>
<name>A0ABN9PNP6_9DINO</name>
<dbReference type="EMBL" id="CAUYUJ010000686">
    <property type="protein sequence ID" value="CAK0791976.1"/>
    <property type="molecule type" value="Genomic_DNA"/>
</dbReference>
<feature type="transmembrane region" description="Helical" evidence="1">
    <location>
        <begin position="195"/>
        <end position="213"/>
    </location>
</feature>
<keyword evidence="1" id="KW-1133">Transmembrane helix</keyword>
<feature type="transmembrane region" description="Helical" evidence="1">
    <location>
        <begin position="165"/>
        <end position="183"/>
    </location>
</feature>
<proteinExistence type="predicted"/>
<keyword evidence="3" id="KW-1185">Reference proteome</keyword>
<evidence type="ECO:0000256" key="1">
    <source>
        <dbReference type="SAM" id="Phobius"/>
    </source>
</evidence>
<dbReference type="Proteomes" id="UP001189429">
    <property type="component" value="Unassembled WGS sequence"/>
</dbReference>
<organism evidence="2 3">
    <name type="scientific">Prorocentrum cordatum</name>
    <dbReference type="NCBI Taxonomy" id="2364126"/>
    <lineage>
        <taxon>Eukaryota</taxon>
        <taxon>Sar</taxon>
        <taxon>Alveolata</taxon>
        <taxon>Dinophyceae</taxon>
        <taxon>Prorocentrales</taxon>
        <taxon>Prorocentraceae</taxon>
        <taxon>Prorocentrum</taxon>
    </lineage>
</organism>
<evidence type="ECO:0000313" key="3">
    <source>
        <dbReference type="Proteomes" id="UP001189429"/>
    </source>
</evidence>
<keyword evidence="1" id="KW-0472">Membrane</keyword>
<keyword evidence="1" id="KW-0812">Transmembrane</keyword>